<reference evidence="2" key="2">
    <citation type="submission" date="2021-04" db="EMBL/GenBank/DDBJ databases">
        <authorList>
            <person name="Gilroy R."/>
        </authorList>
    </citation>
    <scope>NUCLEOTIDE SEQUENCE</scope>
    <source>
        <strain evidence="2">ChiHejej3B27-2180</strain>
    </source>
</reference>
<evidence type="ECO:0000313" key="2">
    <source>
        <dbReference type="EMBL" id="HIW69826.1"/>
    </source>
</evidence>
<dbReference type="Pfam" id="PF01935">
    <property type="entry name" value="DUF87"/>
    <property type="match status" value="1"/>
</dbReference>
<dbReference type="SMART" id="SM00382">
    <property type="entry name" value="AAA"/>
    <property type="match status" value="1"/>
</dbReference>
<dbReference type="PANTHER" id="PTHR42957:SF1">
    <property type="entry name" value="HELICASE MJ1565-RELATED"/>
    <property type="match status" value="1"/>
</dbReference>
<dbReference type="GO" id="GO:0005524">
    <property type="term" value="F:ATP binding"/>
    <property type="evidence" value="ECO:0007669"/>
    <property type="project" value="UniProtKB-KW"/>
</dbReference>
<evidence type="ECO:0000313" key="3">
    <source>
        <dbReference type="Proteomes" id="UP000886878"/>
    </source>
</evidence>
<protein>
    <submittedName>
        <fullName evidence="2">ATP-binding protein</fullName>
    </submittedName>
</protein>
<dbReference type="InterPro" id="IPR003593">
    <property type="entry name" value="AAA+_ATPase"/>
</dbReference>
<keyword evidence="2" id="KW-0067">ATP-binding</keyword>
<dbReference type="SUPFAM" id="SSF52540">
    <property type="entry name" value="P-loop containing nucleoside triphosphate hydrolases"/>
    <property type="match status" value="1"/>
</dbReference>
<dbReference type="InterPro" id="IPR008571">
    <property type="entry name" value="HerA-like"/>
</dbReference>
<keyword evidence="2" id="KW-0547">Nucleotide-binding</keyword>
<gene>
    <name evidence="2" type="ORF">H9876_00360</name>
</gene>
<accession>A0A9D1QN60</accession>
<dbReference type="Proteomes" id="UP000886878">
    <property type="component" value="Unassembled WGS sequence"/>
</dbReference>
<sequence>MTAIQFLKLNHQDCPQTALEELVRHHLLIVGQTGSGKTTTTLALLNDLQRTSSSAIIFDPTGEYSALPNSQHYTFGENCYLDAGRWGGRCLLEVLYINHHDFQAELVDRAIQSLRIELNIYRRRQTYQKIGRSTSDFIADVKRLGSWAKSYPITLLPDQLIEEMVVPFSDQRANYHLLGQEYDRQLIAQQWQLVTALREWLAESSFRRLFDTTTHPQAVSYELSFVLQMYLTKRAKKNLVIDLSKLHEKGAAQRLLISLIFNQMLIIRSRNTSEFPVAVVIDEAHRYLPVDSRQLADNGIFRLLREGRKAGLSVVMTTQSTLDLPDRLRSQFANLLVHHLASREELSYLHLQSLPTTGLTTGEVYWVHGDRRPRKWQVQEPRWLMQ</sequence>
<dbReference type="InterPro" id="IPR008900">
    <property type="entry name" value="Zot_N"/>
</dbReference>
<proteinExistence type="predicted"/>
<dbReference type="Gene3D" id="3.40.50.300">
    <property type="entry name" value="P-loop containing nucleotide triphosphate hydrolases"/>
    <property type="match status" value="2"/>
</dbReference>
<dbReference type="InterPro" id="IPR027417">
    <property type="entry name" value="P-loop_NTPase"/>
</dbReference>
<dbReference type="Pfam" id="PF05707">
    <property type="entry name" value="Zot"/>
    <property type="match status" value="1"/>
</dbReference>
<dbReference type="PANTHER" id="PTHR42957">
    <property type="entry name" value="HELICASE MJ1565-RELATED"/>
    <property type="match status" value="1"/>
</dbReference>
<evidence type="ECO:0000259" key="1">
    <source>
        <dbReference type="SMART" id="SM00382"/>
    </source>
</evidence>
<feature type="domain" description="AAA+ ATPase" evidence="1">
    <location>
        <begin position="23"/>
        <end position="338"/>
    </location>
</feature>
<dbReference type="InterPro" id="IPR002789">
    <property type="entry name" value="HerA_central"/>
</dbReference>
<dbReference type="AlphaFoldDB" id="A0A9D1QN60"/>
<dbReference type="EMBL" id="DXGK01000009">
    <property type="protein sequence ID" value="HIW69826.1"/>
    <property type="molecule type" value="Genomic_DNA"/>
</dbReference>
<name>A0A9D1QN60_9LACO</name>
<reference evidence="2" key="1">
    <citation type="journal article" date="2021" name="PeerJ">
        <title>Extensive microbial diversity within the chicken gut microbiome revealed by metagenomics and culture.</title>
        <authorList>
            <person name="Gilroy R."/>
            <person name="Ravi A."/>
            <person name="Getino M."/>
            <person name="Pursley I."/>
            <person name="Horton D.L."/>
            <person name="Alikhan N.F."/>
            <person name="Baker D."/>
            <person name="Gharbi K."/>
            <person name="Hall N."/>
            <person name="Watson M."/>
            <person name="Adriaenssens E.M."/>
            <person name="Foster-Nyarko E."/>
            <person name="Jarju S."/>
            <person name="Secka A."/>
            <person name="Antonio M."/>
            <person name="Oren A."/>
            <person name="Chaudhuri R.R."/>
            <person name="La Ragione R."/>
            <person name="Hildebrand F."/>
            <person name="Pallen M.J."/>
        </authorList>
    </citation>
    <scope>NUCLEOTIDE SEQUENCE</scope>
    <source>
        <strain evidence="2">ChiHejej3B27-2180</strain>
    </source>
</reference>
<comment type="caution">
    <text evidence="2">The sequence shown here is derived from an EMBL/GenBank/DDBJ whole genome shotgun (WGS) entry which is preliminary data.</text>
</comment>
<organism evidence="2 3">
    <name type="scientific">Candidatus Limosilactobacillus merdipullorum</name>
    <dbReference type="NCBI Taxonomy" id="2838653"/>
    <lineage>
        <taxon>Bacteria</taxon>
        <taxon>Bacillati</taxon>
        <taxon>Bacillota</taxon>
        <taxon>Bacilli</taxon>
        <taxon>Lactobacillales</taxon>
        <taxon>Lactobacillaceae</taxon>
        <taxon>Limosilactobacillus</taxon>
    </lineage>
</organism>